<dbReference type="STRING" id="403673.A0A177WAG5"/>
<dbReference type="Gene3D" id="3.80.10.10">
    <property type="entry name" value="Ribonuclease Inhibitor"/>
    <property type="match status" value="2"/>
</dbReference>
<sequence length="531" mass="60043">MFNGAELEWCNTTALYLHQKSSHIQLNKYISLAEKHIFKGTTCLDTQQSDTIFLNYEHAPSIPCNTPDIAPIQSAILPLSSMSISCTKRVSTEGFASDLLKNERKTIQPLLFKASHTISNPGKVQAKENRTAKRAYRQLPTEVVMHLITHVSSKRDLLPLMVLNRQFYFCVYKVFWKYPIFNSIQKWLRLLHVLTATASGALHASKIANLNFSMIPVMGDRSQRILITNLILACPNITHLNLYRCEWITDTLLHQIPQSCHILRVVNFSYCRQVSDETVAILAQYCPLIESLILRECGKIGDASLETIAKSGWRYLRQLNFAQCGHITDRGLAWMAYKPTSNDYNRDFTMSSTSICEHNTRFNDVLQNNESDSSICIHLDDANPYDIFHSINAFEQITQLIITKCFQVTDQGLYSISQGCGKLRMLGMAGLTEITAHGVLVIINQCVDLSILNVHACPQLSAQWLSTIYRHSRLRVCHEKLINRQSICKPKEILSTKQRNSCQQQLEGASLLISTACATETPQSIHSSNTT</sequence>
<dbReference type="EMBL" id="DS022300">
    <property type="protein sequence ID" value="OAJ36766.1"/>
    <property type="molecule type" value="Genomic_DNA"/>
</dbReference>
<gene>
    <name evidence="2" type="ORF">BDEG_20902</name>
</gene>
<dbReference type="InterPro" id="IPR032675">
    <property type="entry name" value="LRR_dom_sf"/>
</dbReference>
<name>A0A177WAG5_BATDL</name>
<dbReference type="GO" id="GO:0019005">
    <property type="term" value="C:SCF ubiquitin ligase complex"/>
    <property type="evidence" value="ECO:0007669"/>
    <property type="project" value="TreeGrafter"/>
</dbReference>
<accession>A0A177WAG5</accession>
<evidence type="ECO:0000259" key="1">
    <source>
        <dbReference type="Pfam" id="PF25372"/>
    </source>
</evidence>
<reference evidence="2 3" key="2">
    <citation type="submission" date="2016-05" db="EMBL/GenBank/DDBJ databases">
        <title>Lineage-specific infection strategies underlie the spectrum of fungal disease in amphibians.</title>
        <authorList>
            <person name="Cuomo C.A."/>
            <person name="Farrer R.A."/>
            <person name="James T."/>
            <person name="Longcore J."/>
            <person name="Birren B."/>
        </authorList>
    </citation>
    <scope>NUCLEOTIDE SEQUENCE [LARGE SCALE GENOMIC DNA]</scope>
    <source>
        <strain evidence="2 3">JEL423</strain>
    </source>
</reference>
<protein>
    <recommendedName>
        <fullName evidence="1">F-box/LRR-repeat protein 15-like leucin rich repeat domain-containing protein</fullName>
    </recommendedName>
</protein>
<dbReference type="VEuPathDB" id="FungiDB:BDEG_20902"/>
<dbReference type="GO" id="GO:0031146">
    <property type="term" value="P:SCF-dependent proteasomal ubiquitin-dependent protein catabolic process"/>
    <property type="evidence" value="ECO:0007669"/>
    <property type="project" value="TreeGrafter"/>
</dbReference>
<dbReference type="InterPro" id="IPR057207">
    <property type="entry name" value="FBXL15_LRR"/>
</dbReference>
<dbReference type="AlphaFoldDB" id="A0A177WAG5"/>
<evidence type="ECO:0000313" key="3">
    <source>
        <dbReference type="Proteomes" id="UP000077115"/>
    </source>
</evidence>
<dbReference type="eggNOG" id="KOG1947">
    <property type="taxonomic scope" value="Eukaryota"/>
</dbReference>
<reference evidence="2 3" key="1">
    <citation type="submission" date="2006-10" db="EMBL/GenBank/DDBJ databases">
        <title>The Genome Sequence of Batrachochytrium dendrobatidis JEL423.</title>
        <authorList>
            <consortium name="The Broad Institute Genome Sequencing Platform"/>
            <person name="Birren B."/>
            <person name="Lander E."/>
            <person name="Galagan J."/>
            <person name="Cuomo C."/>
            <person name="Devon K."/>
            <person name="Jaffe D."/>
            <person name="Butler J."/>
            <person name="Alvarez P."/>
            <person name="Gnerre S."/>
            <person name="Grabherr M."/>
            <person name="Kleber M."/>
            <person name="Mauceli E."/>
            <person name="Brockman W."/>
            <person name="Young S."/>
            <person name="LaButti K."/>
            <person name="Sykes S."/>
            <person name="DeCaprio D."/>
            <person name="Crawford M."/>
            <person name="Koehrsen M."/>
            <person name="Engels R."/>
            <person name="Montgomery P."/>
            <person name="Pearson M."/>
            <person name="Howarth C."/>
            <person name="Larson L."/>
            <person name="White J."/>
            <person name="O'Leary S."/>
            <person name="Kodira C."/>
            <person name="Zeng Q."/>
            <person name="Yandava C."/>
            <person name="Alvarado L."/>
            <person name="Longcore J."/>
            <person name="James T."/>
        </authorList>
    </citation>
    <scope>NUCLEOTIDE SEQUENCE [LARGE SCALE GENOMIC DNA]</scope>
    <source>
        <strain evidence="2 3">JEL423</strain>
    </source>
</reference>
<dbReference type="PANTHER" id="PTHR13318">
    <property type="entry name" value="PARTNER OF PAIRED, ISOFORM B-RELATED"/>
    <property type="match status" value="1"/>
</dbReference>
<proteinExistence type="predicted"/>
<dbReference type="InterPro" id="IPR006553">
    <property type="entry name" value="Leu-rich_rpt_Cys-con_subtyp"/>
</dbReference>
<organism evidence="2 3">
    <name type="scientific">Batrachochytrium dendrobatidis (strain JEL423)</name>
    <dbReference type="NCBI Taxonomy" id="403673"/>
    <lineage>
        <taxon>Eukaryota</taxon>
        <taxon>Fungi</taxon>
        <taxon>Fungi incertae sedis</taxon>
        <taxon>Chytridiomycota</taxon>
        <taxon>Chytridiomycota incertae sedis</taxon>
        <taxon>Chytridiomycetes</taxon>
        <taxon>Rhizophydiales</taxon>
        <taxon>Rhizophydiales incertae sedis</taxon>
        <taxon>Batrachochytrium</taxon>
    </lineage>
</organism>
<dbReference type="SMART" id="SM00367">
    <property type="entry name" value="LRR_CC"/>
    <property type="match status" value="6"/>
</dbReference>
<dbReference type="Proteomes" id="UP000077115">
    <property type="component" value="Unassembled WGS sequence"/>
</dbReference>
<dbReference type="Pfam" id="PF25372">
    <property type="entry name" value="DUF7885"/>
    <property type="match status" value="1"/>
</dbReference>
<dbReference type="SUPFAM" id="SSF52047">
    <property type="entry name" value="RNI-like"/>
    <property type="match status" value="1"/>
</dbReference>
<evidence type="ECO:0000313" key="2">
    <source>
        <dbReference type="EMBL" id="OAJ36766.1"/>
    </source>
</evidence>
<feature type="domain" description="F-box/LRR-repeat protein 15-like leucin rich repeat" evidence="1">
    <location>
        <begin position="233"/>
        <end position="335"/>
    </location>
</feature>